<evidence type="ECO:0000313" key="6">
    <source>
        <dbReference type="EMBL" id="CAI2380354.1"/>
    </source>
</evidence>
<dbReference type="InterPro" id="IPR036282">
    <property type="entry name" value="Glutathione-S-Trfase_C_sf"/>
</dbReference>
<dbReference type="InterPro" id="IPR004046">
    <property type="entry name" value="GST_C"/>
</dbReference>
<feature type="domain" description="GST N-terminal" evidence="4">
    <location>
        <begin position="1"/>
        <end position="79"/>
    </location>
</feature>
<dbReference type="CDD" id="cd03039">
    <property type="entry name" value="GST_N_Sigma_like"/>
    <property type="match status" value="1"/>
</dbReference>
<dbReference type="Pfam" id="PF02798">
    <property type="entry name" value="GST_N"/>
    <property type="match status" value="1"/>
</dbReference>
<dbReference type="InterPro" id="IPR004045">
    <property type="entry name" value="Glutathione_S-Trfase_N"/>
</dbReference>
<dbReference type="Pfam" id="PF14497">
    <property type="entry name" value="GST_C_3"/>
    <property type="match status" value="1"/>
</dbReference>
<evidence type="ECO:0000259" key="4">
    <source>
        <dbReference type="PROSITE" id="PS50404"/>
    </source>
</evidence>
<dbReference type="PANTHER" id="PTHR11571">
    <property type="entry name" value="GLUTATHIONE S-TRANSFERASE"/>
    <property type="match status" value="1"/>
</dbReference>
<dbReference type="Proteomes" id="UP001295684">
    <property type="component" value="Unassembled WGS sequence"/>
</dbReference>
<dbReference type="AlphaFoldDB" id="A0AAD1XWT2"/>
<dbReference type="InterPro" id="IPR040079">
    <property type="entry name" value="Glutathione_S-Trfase"/>
</dbReference>
<dbReference type="EMBL" id="CAMPGE010022306">
    <property type="protein sequence ID" value="CAI2380354.1"/>
    <property type="molecule type" value="Genomic_DNA"/>
</dbReference>
<dbReference type="PANTHER" id="PTHR11571:SF224">
    <property type="entry name" value="HEMATOPOIETIC PROSTAGLANDIN D SYNTHASE"/>
    <property type="match status" value="1"/>
</dbReference>
<name>A0AAD1XWT2_EUPCR</name>
<evidence type="ECO:0000313" key="7">
    <source>
        <dbReference type="Proteomes" id="UP001295684"/>
    </source>
</evidence>
<comment type="caution">
    <text evidence="6">The sequence shown here is derived from an EMBL/GenBank/DDBJ whole genome shotgun (WGS) entry which is preliminary data.</text>
</comment>
<sequence>MKLTYFNFYGRVEAIRLMLHASKTEFEDVRLEFSEWGSMKTDQEKFPYGQLPVLENKGKVYCQSMAMFKYVSKICGYTPDDAESQFHVEEAVESCREAISGIFKMYQLKTEEEKKEAMADIKPKIEPSFETWEKNLKDNGDKDHYFGAKDTLADFFFTCFYTDSIRSGPCGEFLQDILSAYPTVKAYFETRAEMHKDYFEKRPKCPY</sequence>
<evidence type="ECO:0000259" key="5">
    <source>
        <dbReference type="PROSITE" id="PS50405"/>
    </source>
</evidence>
<proteinExistence type="predicted"/>
<dbReference type="GO" id="GO:0004364">
    <property type="term" value="F:glutathione transferase activity"/>
    <property type="evidence" value="ECO:0007669"/>
    <property type="project" value="UniProtKB-EC"/>
</dbReference>
<evidence type="ECO:0000256" key="2">
    <source>
        <dbReference type="ARBA" id="ARBA00022679"/>
    </source>
</evidence>
<dbReference type="SUPFAM" id="SSF47616">
    <property type="entry name" value="GST C-terminal domain-like"/>
    <property type="match status" value="1"/>
</dbReference>
<dbReference type="InterPro" id="IPR010987">
    <property type="entry name" value="Glutathione-S-Trfase_C-like"/>
</dbReference>
<keyword evidence="7" id="KW-1185">Reference proteome</keyword>
<dbReference type="SUPFAM" id="SSF52833">
    <property type="entry name" value="Thioredoxin-like"/>
    <property type="match status" value="1"/>
</dbReference>
<dbReference type="SFLD" id="SFLDS00019">
    <property type="entry name" value="Glutathione_Transferase_(cytos"/>
    <property type="match status" value="1"/>
</dbReference>
<organism evidence="6 7">
    <name type="scientific">Euplotes crassus</name>
    <dbReference type="NCBI Taxonomy" id="5936"/>
    <lineage>
        <taxon>Eukaryota</taxon>
        <taxon>Sar</taxon>
        <taxon>Alveolata</taxon>
        <taxon>Ciliophora</taxon>
        <taxon>Intramacronucleata</taxon>
        <taxon>Spirotrichea</taxon>
        <taxon>Hypotrichia</taxon>
        <taxon>Euplotida</taxon>
        <taxon>Euplotidae</taxon>
        <taxon>Moneuplotes</taxon>
    </lineage>
</organism>
<accession>A0AAD1XWT2</accession>
<dbReference type="PROSITE" id="PS50405">
    <property type="entry name" value="GST_CTER"/>
    <property type="match status" value="1"/>
</dbReference>
<evidence type="ECO:0000256" key="3">
    <source>
        <dbReference type="ARBA" id="ARBA00047960"/>
    </source>
</evidence>
<feature type="domain" description="GST C-terminal" evidence="5">
    <location>
        <begin position="81"/>
        <end position="207"/>
    </location>
</feature>
<dbReference type="EC" id="2.5.1.18" evidence="1"/>
<protein>
    <recommendedName>
        <fullName evidence="1">glutathione transferase</fullName>
        <ecNumber evidence="1">2.5.1.18</ecNumber>
    </recommendedName>
</protein>
<dbReference type="InterPro" id="IPR050213">
    <property type="entry name" value="GST_superfamily"/>
</dbReference>
<reference evidence="6" key="1">
    <citation type="submission" date="2023-07" db="EMBL/GenBank/DDBJ databases">
        <authorList>
            <consortium name="AG Swart"/>
            <person name="Singh M."/>
            <person name="Singh A."/>
            <person name="Seah K."/>
            <person name="Emmerich C."/>
        </authorList>
    </citation>
    <scope>NUCLEOTIDE SEQUENCE</scope>
    <source>
        <strain evidence="6">DP1</strain>
    </source>
</reference>
<dbReference type="GO" id="GO:0006749">
    <property type="term" value="P:glutathione metabolic process"/>
    <property type="evidence" value="ECO:0007669"/>
    <property type="project" value="TreeGrafter"/>
</dbReference>
<dbReference type="Gene3D" id="1.20.1050.130">
    <property type="match status" value="1"/>
</dbReference>
<keyword evidence="2" id="KW-0808">Transferase</keyword>
<gene>
    <name evidence="6" type="ORF">ECRASSUSDP1_LOCUS21788</name>
</gene>
<evidence type="ECO:0000256" key="1">
    <source>
        <dbReference type="ARBA" id="ARBA00012452"/>
    </source>
</evidence>
<comment type="catalytic activity">
    <reaction evidence="3">
        <text>RX + glutathione = an S-substituted glutathione + a halide anion + H(+)</text>
        <dbReference type="Rhea" id="RHEA:16437"/>
        <dbReference type="ChEBI" id="CHEBI:15378"/>
        <dbReference type="ChEBI" id="CHEBI:16042"/>
        <dbReference type="ChEBI" id="CHEBI:17792"/>
        <dbReference type="ChEBI" id="CHEBI:57925"/>
        <dbReference type="ChEBI" id="CHEBI:90779"/>
        <dbReference type="EC" id="2.5.1.18"/>
    </reaction>
</comment>
<dbReference type="InterPro" id="IPR036249">
    <property type="entry name" value="Thioredoxin-like_sf"/>
</dbReference>
<dbReference type="PROSITE" id="PS50404">
    <property type="entry name" value="GST_NTER"/>
    <property type="match status" value="1"/>
</dbReference>